<dbReference type="EMBL" id="JABSTR010000008">
    <property type="protein sequence ID" value="KAH9377541.1"/>
    <property type="molecule type" value="Genomic_DNA"/>
</dbReference>
<sequence>MYGPPSPGPSPPVDNVLSAPTSDTTRENQPDSTWLRGRLSQTQRQHRFEATPITPRVLLWSPRTWQPRGLSSYRTIVPKLRRSPPSHILEMPCSATGNQKPERALLAVSECRDGRSGNKSSFVVTTKRRP</sequence>
<protein>
    <submittedName>
        <fullName evidence="2">Uncharacterized protein</fullName>
    </submittedName>
</protein>
<name>A0A9J6GPH8_HAELO</name>
<reference evidence="2 3" key="1">
    <citation type="journal article" date="2020" name="Cell">
        <title>Large-Scale Comparative Analyses of Tick Genomes Elucidate Their Genetic Diversity and Vector Capacities.</title>
        <authorList>
            <consortium name="Tick Genome and Microbiome Consortium (TIGMIC)"/>
            <person name="Jia N."/>
            <person name="Wang J."/>
            <person name="Shi W."/>
            <person name="Du L."/>
            <person name="Sun Y."/>
            <person name="Zhan W."/>
            <person name="Jiang J.F."/>
            <person name="Wang Q."/>
            <person name="Zhang B."/>
            <person name="Ji P."/>
            <person name="Bell-Sakyi L."/>
            <person name="Cui X.M."/>
            <person name="Yuan T.T."/>
            <person name="Jiang B.G."/>
            <person name="Yang W.F."/>
            <person name="Lam T.T."/>
            <person name="Chang Q.C."/>
            <person name="Ding S.J."/>
            <person name="Wang X.J."/>
            <person name="Zhu J.G."/>
            <person name="Ruan X.D."/>
            <person name="Zhao L."/>
            <person name="Wei J.T."/>
            <person name="Ye R.Z."/>
            <person name="Que T.C."/>
            <person name="Du C.H."/>
            <person name="Zhou Y.H."/>
            <person name="Cheng J.X."/>
            <person name="Dai P.F."/>
            <person name="Guo W.B."/>
            <person name="Han X.H."/>
            <person name="Huang E.J."/>
            <person name="Li L.F."/>
            <person name="Wei W."/>
            <person name="Gao Y.C."/>
            <person name="Liu J.Z."/>
            <person name="Shao H.Z."/>
            <person name="Wang X."/>
            <person name="Wang C.C."/>
            <person name="Yang T.C."/>
            <person name="Huo Q.B."/>
            <person name="Li W."/>
            <person name="Chen H.Y."/>
            <person name="Chen S.E."/>
            <person name="Zhou L.G."/>
            <person name="Ni X.B."/>
            <person name="Tian J.H."/>
            <person name="Sheng Y."/>
            <person name="Liu T."/>
            <person name="Pan Y.S."/>
            <person name="Xia L.Y."/>
            <person name="Li J."/>
            <person name="Zhao F."/>
            <person name="Cao W.C."/>
        </authorList>
    </citation>
    <scope>NUCLEOTIDE SEQUENCE [LARGE SCALE GENOMIC DNA]</scope>
    <source>
        <strain evidence="2">HaeL-2018</strain>
    </source>
</reference>
<proteinExistence type="predicted"/>
<evidence type="ECO:0000313" key="3">
    <source>
        <dbReference type="Proteomes" id="UP000821853"/>
    </source>
</evidence>
<dbReference type="VEuPathDB" id="VectorBase:HLOH_050278"/>
<dbReference type="Proteomes" id="UP000821853">
    <property type="component" value="Unassembled WGS sequence"/>
</dbReference>
<feature type="region of interest" description="Disordered" evidence="1">
    <location>
        <begin position="111"/>
        <end position="130"/>
    </location>
</feature>
<dbReference type="AlphaFoldDB" id="A0A9J6GPH8"/>
<accession>A0A9J6GPH8</accession>
<organism evidence="2 3">
    <name type="scientific">Haemaphysalis longicornis</name>
    <name type="common">Bush tick</name>
    <dbReference type="NCBI Taxonomy" id="44386"/>
    <lineage>
        <taxon>Eukaryota</taxon>
        <taxon>Metazoa</taxon>
        <taxon>Ecdysozoa</taxon>
        <taxon>Arthropoda</taxon>
        <taxon>Chelicerata</taxon>
        <taxon>Arachnida</taxon>
        <taxon>Acari</taxon>
        <taxon>Parasitiformes</taxon>
        <taxon>Ixodida</taxon>
        <taxon>Ixodoidea</taxon>
        <taxon>Ixodidae</taxon>
        <taxon>Haemaphysalinae</taxon>
        <taxon>Haemaphysalis</taxon>
    </lineage>
</organism>
<comment type="caution">
    <text evidence="2">The sequence shown here is derived from an EMBL/GenBank/DDBJ whole genome shotgun (WGS) entry which is preliminary data.</text>
</comment>
<feature type="compositionally biased region" description="Pro residues" evidence="1">
    <location>
        <begin position="1"/>
        <end position="12"/>
    </location>
</feature>
<feature type="region of interest" description="Disordered" evidence="1">
    <location>
        <begin position="1"/>
        <end position="48"/>
    </location>
</feature>
<gene>
    <name evidence="2" type="ORF">HPB48_022849</name>
</gene>
<keyword evidence="3" id="KW-1185">Reference proteome</keyword>
<evidence type="ECO:0000313" key="2">
    <source>
        <dbReference type="EMBL" id="KAH9377541.1"/>
    </source>
</evidence>
<evidence type="ECO:0000256" key="1">
    <source>
        <dbReference type="SAM" id="MobiDB-lite"/>
    </source>
</evidence>